<dbReference type="InterPro" id="IPR002772">
    <property type="entry name" value="Glyco_hydro_3_C"/>
</dbReference>
<keyword evidence="9" id="KW-0136">Cellulose degradation</keyword>
<organism evidence="17 18">
    <name type="scientific">Colletotrichum sojae</name>
    <dbReference type="NCBI Taxonomy" id="2175907"/>
    <lineage>
        <taxon>Eukaryota</taxon>
        <taxon>Fungi</taxon>
        <taxon>Dikarya</taxon>
        <taxon>Ascomycota</taxon>
        <taxon>Pezizomycotina</taxon>
        <taxon>Sordariomycetes</taxon>
        <taxon>Hypocreomycetidae</taxon>
        <taxon>Glomerellales</taxon>
        <taxon>Glomerellaceae</taxon>
        <taxon>Colletotrichum</taxon>
        <taxon>Colletotrichum orchidearum species complex</taxon>
    </lineage>
</organism>
<dbReference type="FunFam" id="2.60.40.10:FF:000757">
    <property type="entry name" value="Beta-glucosidase G"/>
    <property type="match status" value="1"/>
</dbReference>
<evidence type="ECO:0000256" key="9">
    <source>
        <dbReference type="ARBA" id="ARBA00023001"/>
    </source>
</evidence>
<dbReference type="Gene3D" id="3.20.20.300">
    <property type="entry name" value="Glycoside hydrolase, family 3, N-terminal domain"/>
    <property type="match status" value="1"/>
</dbReference>
<evidence type="ECO:0000256" key="4">
    <source>
        <dbReference type="ARBA" id="ARBA00005336"/>
    </source>
</evidence>
<reference evidence="17 18" key="1">
    <citation type="journal article" date="2020" name="Phytopathology">
        <title>Genome Sequence Resources of Colletotrichum truncatum, C. plurivorum, C. musicola, and C. sojae: Four Species Pathogenic to Soybean (Glycine max).</title>
        <authorList>
            <person name="Rogerio F."/>
            <person name="Boufleur T.R."/>
            <person name="Ciampi-Guillardi M."/>
            <person name="Sukno S.A."/>
            <person name="Thon M.R."/>
            <person name="Massola Junior N.S."/>
            <person name="Baroncelli R."/>
        </authorList>
    </citation>
    <scope>NUCLEOTIDE SEQUENCE [LARGE SCALE GENOMIC DNA]</scope>
    <source>
        <strain evidence="17 18">LFN0009</strain>
    </source>
</reference>
<evidence type="ECO:0000256" key="1">
    <source>
        <dbReference type="ARBA" id="ARBA00000448"/>
    </source>
</evidence>
<dbReference type="SUPFAM" id="SSF52279">
    <property type="entry name" value="Beta-D-glucan exohydrolase, C-terminal domain"/>
    <property type="match status" value="1"/>
</dbReference>
<dbReference type="PANTHER" id="PTHR42715">
    <property type="entry name" value="BETA-GLUCOSIDASE"/>
    <property type="match status" value="1"/>
</dbReference>
<proteinExistence type="inferred from homology"/>
<dbReference type="PRINTS" id="PR00133">
    <property type="entry name" value="GLHYDRLASE3"/>
</dbReference>
<evidence type="ECO:0000256" key="7">
    <source>
        <dbReference type="ARBA" id="ARBA00022729"/>
    </source>
</evidence>
<comment type="subcellular location">
    <subcellularLocation>
        <location evidence="2">Secreted</location>
    </subcellularLocation>
</comment>
<dbReference type="GO" id="GO:0030245">
    <property type="term" value="P:cellulose catabolic process"/>
    <property type="evidence" value="ECO:0007669"/>
    <property type="project" value="UniProtKB-KW"/>
</dbReference>
<dbReference type="InterPro" id="IPR036962">
    <property type="entry name" value="Glyco_hydro_3_N_sf"/>
</dbReference>
<dbReference type="EMBL" id="WIGN01000416">
    <property type="protein sequence ID" value="KAF6794220.1"/>
    <property type="molecule type" value="Genomic_DNA"/>
</dbReference>
<dbReference type="GO" id="GO:0008422">
    <property type="term" value="F:beta-glucosidase activity"/>
    <property type="evidence" value="ECO:0007669"/>
    <property type="project" value="UniProtKB-EC"/>
</dbReference>
<dbReference type="SMART" id="SM01217">
    <property type="entry name" value="Fn3_like"/>
    <property type="match status" value="1"/>
</dbReference>
<evidence type="ECO:0000256" key="2">
    <source>
        <dbReference type="ARBA" id="ARBA00004613"/>
    </source>
</evidence>
<keyword evidence="18" id="KW-1185">Reference proteome</keyword>
<dbReference type="InterPro" id="IPR036881">
    <property type="entry name" value="Glyco_hydro_3_C_sf"/>
</dbReference>
<dbReference type="Pfam" id="PF14310">
    <property type="entry name" value="Fn3-like"/>
    <property type="match status" value="1"/>
</dbReference>
<dbReference type="Gene3D" id="2.60.40.10">
    <property type="entry name" value="Immunoglobulins"/>
    <property type="match status" value="1"/>
</dbReference>
<evidence type="ECO:0000256" key="10">
    <source>
        <dbReference type="ARBA" id="ARBA00023180"/>
    </source>
</evidence>
<dbReference type="GO" id="GO:0005576">
    <property type="term" value="C:extracellular region"/>
    <property type="evidence" value="ECO:0007669"/>
    <property type="project" value="UniProtKB-SubCell"/>
</dbReference>
<evidence type="ECO:0000256" key="8">
    <source>
        <dbReference type="ARBA" id="ARBA00022801"/>
    </source>
</evidence>
<feature type="chain" id="PRO_5034783068" description="beta-glucosidase" evidence="15">
    <location>
        <begin position="22"/>
        <end position="822"/>
    </location>
</feature>
<dbReference type="PANTHER" id="PTHR42715:SF14">
    <property type="entry name" value="BETA-GLUCOSIDASE D-RELATED"/>
    <property type="match status" value="1"/>
</dbReference>
<evidence type="ECO:0000256" key="6">
    <source>
        <dbReference type="ARBA" id="ARBA00022525"/>
    </source>
</evidence>
<feature type="compositionally biased region" description="Gly residues" evidence="14">
    <location>
        <begin position="479"/>
        <end position="517"/>
    </location>
</feature>
<dbReference type="SUPFAM" id="SSF51445">
    <property type="entry name" value="(Trans)glycosidases"/>
    <property type="match status" value="1"/>
</dbReference>
<protein>
    <recommendedName>
        <fullName evidence="5">beta-glucosidase</fullName>
        <ecNumber evidence="5">3.2.1.21</ecNumber>
    </recommendedName>
</protein>
<evidence type="ECO:0000313" key="18">
    <source>
        <dbReference type="Proteomes" id="UP000652219"/>
    </source>
</evidence>
<keyword evidence="8" id="KW-0378">Hydrolase</keyword>
<keyword evidence="13" id="KW-0624">Polysaccharide degradation</keyword>
<comment type="similarity">
    <text evidence="4">Belongs to the glycosyl hydrolase 3 family.</text>
</comment>
<keyword evidence="10" id="KW-0325">Glycoprotein</keyword>
<dbReference type="AlphaFoldDB" id="A0A8H6MKY5"/>
<dbReference type="Proteomes" id="UP000652219">
    <property type="component" value="Unassembled WGS sequence"/>
</dbReference>
<evidence type="ECO:0000313" key="17">
    <source>
        <dbReference type="EMBL" id="KAF6794220.1"/>
    </source>
</evidence>
<evidence type="ECO:0000259" key="16">
    <source>
        <dbReference type="SMART" id="SM01217"/>
    </source>
</evidence>
<comment type="catalytic activity">
    <reaction evidence="1">
        <text>Hydrolysis of terminal, non-reducing beta-D-glucosyl residues with release of beta-D-glucose.</text>
        <dbReference type="EC" id="3.2.1.21"/>
    </reaction>
</comment>
<feature type="region of interest" description="Disordered" evidence="14">
    <location>
        <begin position="478"/>
        <end position="517"/>
    </location>
</feature>
<keyword evidence="6" id="KW-0964">Secreted</keyword>
<evidence type="ECO:0000256" key="13">
    <source>
        <dbReference type="ARBA" id="ARBA00023326"/>
    </source>
</evidence>
<comment type="pathway">
    <text evidence="3">Glycan metabolism; cellulose degradation.</text>
</comment>
<accession>A0A8H6MKY5</accession>
<dbReference type="InterPro" id="IPR013783">
    <property type="entry name" value="Ig-like_fold"/>
</dbReference>
<sequence length="822" mass="85557">MKFSTSARALAGLTLVSSSSALSNSSSASTNAILADGYGNSALAPIDVKTQNLTGLQVQLGSFDDAYQKAKAFVATLDNAAKISIITGQSVTGNATWTALANKDGVSGINYAFYVSGFTMANALTMSWNRELIEQQFRAVGDEFYGMGYNLINGPEPGPLGRVPYGGRTPESFSADPYLTGIAMGKAISGMNSAGVIAGGRHFLLNEQETNRSSGISATTTEVYSSNADDKTIHELYSWPFADGVKAGMMAVMCGMTRVNGTLSCENNALVSGLLKKDLGFLGLVFPDVNSQATSFGSANAGLDYGSSSLWTEDILTAGIANGSFTQARLDDMAIRNVIGYYHVGLDNGKQPSKVESSTEYRDVRGNHSKLIRQVAGESIVLLKNSDSASAGLPLKNPRTISLFGSHAGPALAGPNQPFGVQGTDSDVYQGHLASGTGSGQLSLPYLVTPFQAITSRAIEDNSMIWWLLNNTYTSSSSGGMGGGGGGGSPPGGMTGNSTGGGFPTGGNSTGGGMGGGMGGGGGLGNLGQGTAVTPSFANYADNSEVCLVFLNSYSGEGGDRSELSDSEQDSMVTSVASSCNNTIVVINTSGPRVLDAWIENENVTAVLYAGLLGQESGNAIADVLYGDVNPSAKLSHTIAKQASDYPAAICETAECDFTEGVFIDYRYFDAKNASVRYPFGHGLSYTTFGYDKVSAEITNATALESKYATGPLSPGGQADLWDEVVSVKTKVQNTGAVQGAEVAQLYISFPSEAAQPVRVLRGFEKVNVAPGESADVIFSVRRRDISYWDTAAQKWAVARGKYTLAVGASSRDIRGSADITI</sequence>
<evidence type="ECO:0000256" key="12">
    <source>
        <dbReference type="ARBA" id="ARBA00023295"/>
    </source>
</evidence>
<keyword evidence="11" id="KW-0119">Carbohydrate metabolism</keyword>
<evidence type="ECO:0000256" key="15">
    <source>
        <dbReference type="SAM" id="SignalP"/>
    </source>
</evidence>
<feature type="domain" description="Fibronectin type III-like" evidence="16">
    <location>
        <begin position="742"/>
        <end position="811"/>
    </location>
</feature>
<dbReference type="EC" id="3.2.1.21" evidence="5"/>
<dbReference type="InterPro" id="IPR050288">
    <property type="entry name" value="Cellulose_deg_GH3"/>
</dbReference>
<dbReference type="InterPro" id="IPR001764">
    <property type="entry name" value="Glyco_hydro_3_N"/>
</dbReference>
<dbReference type="Pfam" id="PF01915">
    <property type="entry name" value="Glyco_hydro_3_C"/>
    <property type="match status" value="1"/>
</dbReference>
<evidence type="ECO:0000256" key="3">
    <source>
        <dbReference type="ARBA" id="ARBA00004987"/>
    </source>
</evidence>
<evidence type="ECO:0000256" key="5">
    <source>
        <dbReference type="ARBA" id="ARBA00012744"/>
    </source>
</evidence>
<dbReference type="InterPro" id="IPR017853">
    <property type="entry name" value="GH"/>
</dbReference>
<keyword evidence="7 15" id="KW-0732">Signal</keyword>
<name>A0A8H6MKY5_9PEZI</name>
<dbReference type="InterPro" id="IPR026891">
    <property type="entry name" value="Fn3-like"/>
</dbReference>
<evidence type="ECO:0000256" key="11">
    <source>
        <dbReference type="ARBA" id="ARBA00023277"/>
    </source>
</evidence>
<feature type="signal peptide" evidence="15">
    <location>
        <begin position="1"/>
        <end position="21"/>
    </location>
</feature>
<comment type="caution">
    <text evidence="17">The sequence shown here is derived from an EMBL/GenBank/DDBJ whole genome shotgun (WGS) entry which is preliminary data.</text>
</comment>
<keyword evidence="12" id="KW-0326">Glycosidase</keyword>
<evidence type="ECO:0000256" key="14">
    <source>
        <dbReference type="SAM" id="MobiDB-lite"/>
    </source>
</evidence>
<dbReference type="Pfam" id="PF00933">
    <property type="entry name" value="Glyco_hydro_3"/>
    <property type="match status" value="1"/>
</dbReference>
<gene>
    <name evidence="17" type="ORF">CSOJ01_13749</name>
</gene>
<dbReference type="Gene3D" id="3.40.50.1700">
    <property type="entry name" value="Glycoside hydrolase family 3 C-terminal domain"/>
    <property type="match status" value="1"/>
</dbReference>